<evidence type="ECO:0008006" key="4">
    <source>
        <dbReference type="Google" id="ProtNLM"/>
    </source>
</evidence>
<dbReference type="AlphaFoldDB" id="A0A4S4E815"/>
<dbReference type="EMBL" id="SDRB02006734">
    <property type="protein sequence ID" value="THG12209.1"/>
    <property type="molecule type" value="Genomic_DNA"/>
</dbReference>
<feature type="compositionally biased region" description="Basic and acidic residues" evidence="1">
    <location>
        <begin position="26"/>
        <end position="36"/>
    </location>
</feature>
<feature type="region of interest" description="Disordered" evidence="1">
    <location>
        <begin position="1"/>
        <end position="41"/>
    </location>
</feature>
<evidence type="ECO:0000313" key="2">
    <source>
        <dbReference type="EMBL" id="THG12209.1"/>
    </source>
</evidence>
<evidence type="ECO:0000313" key="3">
    <source>
        <dbReference type="Proteomes" id="UP000306102"/>
    </source>
</evidence>
<dbReference type="STRING" id="542762.A0A4S4E815"/>
<dbReference type="Proteomes" id="UP000306102">
    <property type="component" value="Unassembled WGS sequence"/>
</dbReference>
<keyword evidence="3" id="KW-1185">Reference proteome</keyword>
<evidence type="ECO:0000256" key="1">
    <source>
        <dbReference type="SAM" id="MobiDB-lite"/>
    </source>
</evidence>
<gene>
    <name evidence="2" type="ORF">TEA_000567</name>
</gene>
<dbReference type="PANTHER" id="PTHR34682:SF1">
    <property type="entry name" value="PROTEIN METABOLIC NETWORK MODULATOR 1"/>
    <property type="match status" value="1"/>
</dbReference>
<dbReference type="InterPro" id="IPR045881">
    <property type="entry name" value="MNM1-like"/>
</dbReference>
<feature type="compositionally biased region" description="Polar residues" evidence="1">
    <location>
        <begin position="1"/>
        <end position="12"/>
    </location>
</feature>
<dbReference type="PANTHER" id="PTHR34682">
    <property type="entry name" value="AT HOOK MOTIF-CONTAINING PROTEIN"/>
    <property type="match status" value="1"/>
</dbReference>
<proteinExistence type="predicted"/>
<sequence>MNQLNPGNNSDVLPNFPVKRKRGRPRKDQSLNRREGPQVPPGFKVVNRIQPLQLDAIEVANDGIVGQTVTGVVEAVFDDGYLLNVRIGNSNTNLRGVIFKPGHYVPISAENDVAPHVQMIRRNEIPLQMENQTHMHARHPQSKDLHGVPTGHLANRSPPGIRIAPQTADLVASKGKHVSPVSSCVVPFVGGRGTLVPVVLQPVSLSNGFLPPNQVPQIPSQVGHLAAPKHIQVQTVPSQVPHLQPQASHQVPRVDVRNENGPFHQGAEVLYAEQVKSMKQIGVSLETHIKNNMNEPLVVEPLQAIHSNIHNHSEPVPKPSEKNRIGRMSELLQVPRVENMAAKTDLGDEETVQSGA</sequence>
<organism evidence="2 3">
    <name type="scientific">Camellia sinensis var. sinensis</name>
    <name type="common">China tea</name>
    <dbReference type="NCBI Taxonomy" id="542762"/>
    <lineage>
        <taxon>Eukaryota</taxon>
        <taxon>Viridiplantae</taxon>
        <taxon>Streptophyta</taxon>
        <taxon>Embryophyta</taxon>
        <taxon>Tracheophyta</taxon>
        <taxon>Spermatophyta</taxon>
        <taxon>Magnoliopsida</taxon>
        <taxon>eudicotyledons</taxon>
        <taxon>Gunneridae</taxon>
        <taxon>Pentapetalae</taxon>
        <taxon>asterids</taxon>
        <taxon>Ericales</taxon>
        <taxon>Theaceae</taxon>
        <taxon>Camellia</taxon>
    </lineage>
</organism>
<name>A0A4S4E815_CAMSN</name>
<comment type="caution">
    <text evidence="2">The sequence shown here is derived from an EMBL/GenBank/DDBJ whole genome shotgun (WGS) entry which is preliminary data.</text>
</comment>
<reference evidence="2 3" key="1">
    <citation type="journal article" date="2018" name="Proc. Natl. Acad. Sci. U.S.A.">
        <title>Draft genome sequence of Camellia sinensis var. sinensis provides insights into the evolution of the tea genome and tea quality.</title>
        <authorList>
            <person name="Wei C."/>
            <person name="Yang H."/>
            <person name="Wang S."/>
            <person name="Zhao J."/>
            <person name="Liu C."/>
            <person name="Gao L."/>
            <person name="Xia E."/>
            <person name="Lu Y."/>
            <person name="Tai Y."/>
            <person name="She G."/>
            <person name="Sun J."/>
            <person name="Cao H."/>
            <person name="Tong W."/>
            <person name="Gao Q."/>
            <person name="Li Y."/>
            <person name="Deng W."/>
            <person name="Jiang X."/>
            <person name="Wang W."/>
            <person name="Chen Q."/>
            <person name="Zhang S."/>
            <person name="Li H."/>
            <person name="Wu J."/>
            <person name="Wang P."/>
            <person name="Li P."/>
            <person name="Shi C."/>
            <person name="Zheng F."/>
            <person name="Jian J."/>
            <person name="Huang B."/>
            <person name="Shan D."/>
            <person name="Shi M."/>
            <person name="Fang C."/>
            <person name="Yue Y."/>
            <person name="Li F."/>
            <person name="Li D."/>
            <person name="Wei S."/>
            <person name="Han B."/>
            <person name="Jiang C."/>
            <person name="Yin Y."/>
            <person name="Xia T."/>
            <person name="Zhang Z."/>
            <person name="Bennetzen J.L."/>
            <person name="Zhao S."/>
            <person name="Wan X."/>
        </authorList>
    </citation>
    <scope>NUCLEOTIDE SEQUENCE [LARGE SCALE GENOMIC DNA]</scope>
    <source>
        <strain evidence="3">cv. Shuchazao</strain>
        <tissue evidence="2">Leaf</tissue>
    </source>
</reference>
<accession>A0A4S4E815</accession>
<protein>
    <recommendedName>
        <fullName evidence="4">AT hook motif-containing protein</fullName>
    </recommendedName>
</protein>